<reference evidence="5 6" key="1">
    <citation type="submission" date="2024-04" db="EMBL/GenBank/DDBJ databases">
        <title>Novel species of the genus Ideonella isolated from streams.</title>
        <authorList>
            <person name="Lu H."/>
        </authorList>
    </citation>
    <scope>NUCLEOTIDE SEQUENCE [LARGE SCALE GENOMIC DNA]</scope>
    <source>
        <strain evidence="5 6">LYT19W</strain>
    </source>
</reference>
<dbReference type="Proteomes" id="UP001379945">
    <property type="component" value="Unassembled WGS sequence"/>
</dbReference>
<dbReference type="PANTHER" id="PTHR35603">
    <property type="match status" value="1"/>
</dbReference>
<dbReference type="Pfam" id="PF05433">
    <property type="entry name" value="Rick_17kDa_Anti"/>
    <property type="match status" value="1"/>
</dbReference>
<organism evidence="5 6">
    <name type="scientific">Ideonella margarita</name>
    <dbReference type="NCBI Taxonomy" id="2984191"/>
    <lineage>
        <taxon>Bacteria</taxon>
        <taxon>Pseudomonadati</taxon>
        <taxon>Pseudomonadota</taxon>
        <taxon>Betaproteobacteria</taxon>
        <taxon>Burkholderiales</taxon>
        <taxon>Sphaerotilaceae</taxon>
        <taxon>Ideonella</taxon>
    </lineage>
</organism>
<keyword evidence="6" id="KW-1185">Reference proteome</keyword>
<feature type="compositionally biased region" description="Polar residues" evidence="3">
    <location>
        <begin position="65"/>
        <end position="76"/>
    </location>
</feature>
<proteinExistence type="predicted"/>
<evidence type="ECO:0000256" key="3">
    <source>
        <dbReference type="SAM" id="MobiDB-lite"/>
    </source>
</evidence>
<sequence>MNKLPHATTTLNNRLGARWVLAAGVAGLVAAGALAGGLITHQMTAEAKPGNEDATALSEPAQVTPARSAQQHQTTHAARPAPTPERHAASQVCSSCGVVESVRAESHEGSGSGVGAVAGGLIGGLLGNQMGGGDGRKAMTVVGAVGGGLAGNEIEKRRNASTVYVTQVRMDDGSVRTFNRNAALSTGQRVTVNGQELRLERS</sequence>
<dbReference type="PANTHER" id="PTHR35603:SF2">
    <property type="entry name" value="OUTER MEMBRANE LIPOPROTEIN"/>
    <property type="match status" value="1"/>
</dbReference>
<feature type="region of interest" description="Disordered" evidence="3">
    <location>
        <begin position="46"/>
        <end position="89"/>
    </location>
</feature>
<accession>A0ABU9C3B7</accession>
<gene>
    <name evidence="5" type="ORF">AACH00_08395</name>
</gene>
<keyword evidence="2" id="KW-0472">Membrane</keyword>
<evidence type="ECO:0000256" key="1">
    <source>
        <dbReference type="ARBA" id="ARBA00004370"/>
    </source>
</evidence>
<protein>
    <submittedName>
        <fullName evidence="5">Glycine zipper 2TM domain-containing protein</fullName>
    </submittedName>
</protein>
<dbReference type="InterPro" id="IPR051407">
    <property type="entry name" value="Bact_OM_lipoprot/Surf_antigen"/>
</dbReference>
<evidence type="ECO:0000256" key="2">
    <source>
        <dbReference type="ARBA" id="ARBA00023136"/>
    </source>
</evidence>
<evidence type="ECO:0000313" key="5">
    <source>
        <dbReference type="EMBL" id="MEK8046359.1"/>
    </source>
</evidence>
<evidence type="ECO:0000259" key="4">
    <source>
        <dbReference type="Pfam" id="PF05433"/>
    </source>
</evidence>
<comment type="caution">
    <text evidence="5">The sequence shown here is derived from an EMBL/GenBank/DDBJ whole genome shotgun (WGS) entry which is preliminary data.</text>
</comment>
<evidence type="ECO:0000313" key="6">
    <source>
        <dbReference type="Proteomes" id="UP001379945"/>
    </source>
</evidence>
<dbReference type="EMBL" id="JBBUTI010000005">
    <property type="protein sequence ID" value="MEK8046359.1"/>
    <property type="molecule type" value="Genomic_DNA"/>
</dbReference>
<comment type="subcellular location">
    <subcellularLocation>
        <location evidence="1">Membrane</location>
    </subcellularLocation>
</comment>
<dbReference type="InterPro" id="IPR008816">
    <property type="entry name" value="Gly_zipper_2TM_dom"/>
</dbReference>
<name>A0ABU9C3B7_9BURK</name>
<feature type="domain" description="Glycine zipper 2TM" evidence="4">
    <location>
        <begin position="115"/>
        <end position="155"/>
    </location>
</feature>
<dbReference type="RefSeq" id="WP_341398647.1">
    <property type="nucleotide sequence ID" value="NZ_JBBUTI010000005.1"/>
</dbReference>